<reference evidence="5 6" key="1">
    <citation type="submission" date="2019-03" db="EMBL/GenBank/DDBJ databases">
        <title>Genomic Encyclopedia of Type Strains, Phase III (KMG-III): the genomes of soil and plant-associated and newly described type strains.</title>
        <authorList>
            <person name="Whitman W."/>
        </authorList>
    </citation>
    <scope>NUCLEOTIDE SEQUENCE [LARGE SCALE GENOMIC DNA]</scope>
    <source>
        <strain evidence="5 6">LMG 29544</strain>
    </source>
</reference>
<accession>A0A4R8M0S1</accession>
<keyword evidence="6" id="KW-1185">Reference proteome</keyword>
<dbReference type="InterPro" id="IPR035418">
    <property type="entry name" value="AraC-bd_2"/>
</dbReference>
<keyword evidence="2" id="KW-0238">DNA-binding</keyword>
<dbReference type="RefSeq" id="WP_134190967.1">
    <property type="nucleotide sequence ID" value="NZ_JBHLUW010000002.1"/>
</dbReference>
<dbReference type="OrthoDB" id="8590374at2"/>
<dbReference type="SUPFAM" id="SSF46689">
    <property type="entry name" value="Homeodomain-like"/>
    <property type="match status" value="1"/>
</dbReference>
<dbReference type="SMART" id="SM00342">
    <property type="entry name" value="HTH_ARAC"/>
    <property type="match status" value="1"/>
</dbReference>
<sequence>MSASHNASTYQFSTEHVPPAEQFDAWREDASPLFDLSLLDKTNKQYDSRVDFTLLGPMMFGGRSWLQPSRPVVHTMSRSSRRIRADGLDAYYLQLQMSETLHGHAAQTAVHGVPGSLCVLDLAFPFDLRVTAGDTLCMVIPRDALSVEVGNLHGRCLTTGMGNLLADYLRSLRRNLPQLKSSEWPYAVESTRNILQACLAPGPDTVRQAQSELDDLLVNRIRRYIEKHLLSPDLSPDQICKDIGISRSRLYRLFEPAGGVMRTVQNKRLLRARSALDSPVSHRSRVSDVAWRHGFVNEKHFSRLFKAKFGCTPGEMAAQSRDNATARARGSSVPAVGHSTFSAWMRAVAT</sequence>
<evidence type="ECO:0000313" key="6">
    <source>
        <dbReference type="Proteomes" id="UP000295509"/>
    </source>
</evidence>
<dbReference type="AlphaFoldDB" id="A0A4R8M0S1"/>
<dbReference type="InterPro" id="IPR020449">
    <property type="entry name" value="Tscrpt_reg_AraC-type_HTH"/>
</dbReference>
<dbReference type="EMBL" id="SORE01000004">
    <property type="protein sequence ID" value="TDY52952.1"/>
    <property type="molecule type" value="Genomic_DNA"/>
</dbReference>
<dbReference type="Pfam" id="PF14525">
    <property type="entry name" value="AraC_binding_2"/>
    <property type="match status" value="1"/>
</dbReference>
<evidence type="ECO:0000256" key="2">
    <source>
        <dbReference type="ARBA" id="ARBA00023125"/>
    </source>
</evidence>
<dbReference type="Pfam" id="PF12833">
    <property type="entry name" value="HTH_18"/>
    <property type="match status" value="1"/>
</dbReference>
<comment type="caution">
    <text evidence="5">The sequence shown here is derived from an EMBL/GenBank/DDBJ whole genome shotgun (WGS) entry which is preliminary data.</text>
</comment>
<dbReference type="InterPro" id="IPR018060">
    <property type="entry name" value="HTH_AraC"/>
</dbReference>
<evidence type="ECO:0000256" key="3">
    <source>
        <dbReference type="ARBA" id="ARBA00023163"/>
    </source>
</evidence>
<evidence type="ECO:0000259" key="4">
    <source>
        <dbReference type="PROSITE" id="PS01124"/>
    </source>
</evidence>
<gene>
    <name evidence="5" type="ORF">BX592_104238</name>
</gene>
<dbReference type="PANTHER" id="PTHR46796:SF6">
    <property type="entry name" value="ARAC SUBFAMILY"/>
    <property type="match status" value="1"/>
</dbReference>
<dbReference type="PROSITE" id="PS00041">
    <property type="entry name" value="HTH_ARAC_FAMILY_1"/>
    <property type="match status" value="1"/>
</dbReference>
<protein>
    <submittedName>
        <fullName evidence="5">AraC family transcriptional regulator</fullName>
    </submittedName>
</protein>
<dbReference type="InterPro" id="IPR009057">
    <property type="entry name" value="Homeodomain-like_sf"/>
</dbReference>
<evidence type="ECO:0000313" key="5">
    <source>
        <dbReference type="EMBL" id="TDY52952.1"/>
    </source>
</evidence>
<organism evidence="5 6">
    <name type="scientific">Paraburkholderia rhizosphaerae</name>
    <dbReference type="NCBI Taxonomy" id="480658"/>
    <lineage>
        <taxon>Bacteria</taxon>
        <taxon>Pseudomonadati</taxon>
        <taxon>Pseudomonadota</taxon>
        <taxon>Betaproteobacteria</taxon>
        <taxon>Burkholderiales</taxon>
        <taxon>Burkholderiaceae</taxon>
        <taxon>Paraburkholderia</taxon>
    </lineage>
</organism>
<dbReference type="PANTHER" id="PTHR46796">
    <property type="entry name" value="HTH-TYPE TRANSCRIPTIONAL ACTIVATOR RHAS-RELATED"/>
    <property type="match status" value="1"/>
</dbReference>
<dbReference type="InterPro" id="IPR050204">
    <property type="entry name" value="AraC_XylS_family_regulators"/>
</dbReference>
<name>A0A4R8M0S1_9BURK</name>
<dbReference type="PROSITE" id="PS01124">
    <property type="entry name" value="HTH_ARAC_FAMILY_2"/>
    <property type="match status" value="1"/>
</dbReference>
<dbReference type="PRINTS" id="PR00032">
    <property type="entry name" value="HTHARAC"/>
</dbReference>
<dbReference type="GO" id="GO:0003700">
    <property type="term" value="F:DNA-binding transcription factor activity"/>
    <property type="evidence" value="ECO:0007669"/>
    <property type="project" value="InterPro"/>
</dbReference>
<dbReference type="Gene3D" id="1.10.10.60">
    <property type="entry name" value="Homeodomain-like"/>
    <property type="match status" value="1"/>
</dbReference>
<feature type="domain" description="HTH araC/xylS-type" evidence="4">
    <location>
        <begin position="219"/>
        <end position="319"/>
    </location>
</feature>
<dbReference type="InterPro" id="IPR018062">
    <property type="entry name" value="HTH_AraC-typ_CS"/>
</dbReference>
<proteinExistence type="predicted"/>
<evidence type="ECO:0000256" key="1">
    <source>
        <dbReference type="ARBA" id="ARBA00023015"/>
    </source>
</evidence>
<keyword evidence="1" id="KW-0805">Transcription regulation</keyword>
<keyword evidence="3" id="KW-0804">Transcription</keyword>
<dbReference type="GO" id="GO:0043565">
    <property type="term" value="F:sequence-specific DNA binding"/>
    <property type="evidence" value="ECO:0007669"/>
    <property type="project" value="InterPro"/>
</dbReference>
<dbReference type="Proteomes" id="UP000295509">
    <property type="component" value="Unassembled WGS sequence"/>
</dbReference>